<dbReference type="Pfam" id="PF04108">
    <property type="entry name" value="ATG17_like"/>
    <property type="match status" value="1"/>
</dbReference>
<feature type="region of interest" description="Disordered" evidence="7">
    <location>
        <begin position="120"/>
        <end position="159"/>
    </location>
</feature>
<dbReference type="GO" id="GO:0034045">
    <property type="term" value="C:phagophore assembly site membrane"/>
    <property type="evidence" value="ECO:0007669"/>
    <property type="project" value="UniProtKB-SubCell"/>
</dbReference>
<evidence type="ECO:0000256" key="4">
    <source>
        <dbReference type="ARBA" id="ARBA00023006"/>
    </source>
</evidence>
<dbReference type="GO" id="GO:1990316">
    <property type="term" value="C:Atg1/ULK1 kinase complex"/>
    <property type="evidence" value="ECO:0007669"/>
    <property type="project" value="TreeGrafter"/>
</dbReference>
<dbReference type="GO" id="GO:0060090">
    <property type="term" value="F:molecular adaptor activity"/>
    <property type="evidence" value="ECO:0007669"/>
    <property type="project" value="TreeGrafter"/>
</dbReference>
<reference evidence="9" key="1">
    <citation type="submission" date="2023-03" db="EMBL/GenBank/DDBJ databases">
        <title>Massive genome expansion in bonnet fungi (Mycena s.s.) driven by repeated elements and novel gene families across ecological guilds.</title>
        <authorList>
            <consortium name="Lawrence Berkeley National Laboratory"/>
            <person name="Harder C.B."/>
            <person name="Miyauchi S."/>
            <person name="Viragh M."/>
            <person name="Kuo A."/>
            <person name="Thoen E."/>
            <person name="Andreopoulos B."/>
            <person name="Lu D."/>
            <person name="Skrede I."/>
            <person name="Drula E."/>
            <person name="Henrissat B."/>
            <person name="Morin E."/>
            <person name="Kohler A."/>
            <person name="Barry K."/>
            <person name="LaButti K."/>
            <person name="Morin E."/>
            <person name="Salamov A."/>
            <person name="Lipzen A."/>
            <person name="Mereny Z."/>
            <person name="Hegedus B."/>
            <person name="Baldrian P."/>
            <person name="Stursova M."/>
            <person name="Weitz H."/>
            <person name="Taylor A."/>
            <person name="Grigoriev I.V."/>
            <person name="Nagy L.G."/>
            <person name="Martin F."/>
            <person name="Kauserud H."/>
        </authorList>
    </citation>
    <scope>NUCLEOTIDE SEQUENCE</scope>
    <source>
        <strain evidence="9">9144</strain>
    </source>
</reference>
<dbReference type="Proteomes" id="UP001219525">
    <property type="component" value="Unassembled WGS sequence"/>
</dbReference>
<feature type="domain" description="Autophagy protein ATG17-like" evidence="8">
    <location>
        <begin position="27"/>
        <end position="436"/>
    </location>
</feature>
<accession>A0AAD6YRH0</accession>
<keyword evidence="10" id="KW-1185">Reference proteome</keyword>
<dbReference type="GO" id="GO:0000045">
    <property type="term" value="P:autophagosome assembly"/>
    <property type="evidence" value="ECO:0007669"/>
    <property type="project" value="TreeGrafter"/>
</dbReference>
<organism evidence="9 10">
    <name type="scientific">Mycena pura</name>
    <dbReference type="NCBI Taxonomy" id="153505"/>
    <lineage>
        <taxon>Eukaryota</taxon>
        <taxon>Fungi</taxon>
        <taxon>Dikarya</taxon>
        <taxon>Basidiomycota</taxon>
        <taxon>Agaricomycotina</taxon>
        <taxon>Agaricomycetes</taxon>
        <taxon>Agaricomycetidae</taxon>
        <taxon>Agaricales</taxon>
        <taxon>Marasmiineae</taxon>
        <taxon>Mycenaceae</taxon>
        <taxon>Mycena</taxon>
    </lineage>
</organism>
<keyword evidence="5" id="KW-0472">Membrane</keyword>
<evidence type="ECO:0000313" key="9">
    <source>
        <dbReference type="EMBL" id="KAJ7227103.1"/>
    </source>
</evidence>
<dbReference type="PANTHER" id="PTHR28005">
    <property type="entry name" value="AUTOPHAGY-RELATED PROTEIN 17"/>
    <property type="match status" value="1"/>
</dbReference>
<keyword evidence="4 6" id="KW-0072">Autophagy</keyword>
<dbReference type="GO" id="GO:0034727">
    <property type="term" value="P:piecemeal microautophagy of the nucleus"/>
    <property type="evidence" value="ECO:0007669"/>
    <property type="project" value="TreeGrafter"/>
</dbReference>
<comment type="subcellular location">
    <subcellularLocation>
        <location evidence="6">Cytoplasm</location>
    </subcellularLocation>
    <subcellularLocation>
        <location evidence="6">Preautophagosomal structure membrane</location>
        <topology evidence="6">Peripheral membrane protein</topology>
    </subcellularLocation>
</comment>
<dbReference type="GO" id="GO:0000422">
    <property type="term" value="P:autophagy of mitochondrion"/>
    <property type="evidence" value="ECO:0007669"/>
    <property type="project" value="TreeGrafter"/>
</dbReference>
<dbReference type="GO" id="GO:0030295">
    <property type="term" value="F:protein kinase activator activity"/>
    <property type="evidence" value="ECO:0007669"/>
    <property type="project" value="TreeGrafter"/>
</dbReference>
<name>A0AAD6YRH0_9AGAR</name>
<gene>
    <name evidence="9" type="ORF">GGX14DRAFT_555691</name>
</gene>
<evidence type="ECO:0000256" key="6">
    <source>
        <dbReference type="RuleBase" id="RU368080"/>
    </source>
</evidence>
<keyword evidence="3 6" id="KW-0963">Cytoplasm</keyword>
<comment type="function">
    <text evidence="6">Autophagy-specific protein that functions in response to autophagy-inducing signals as a scaffold to recruit other ATG proteins to organize preautophagosomal structure (PAS) formation. Modulates the timing and magnitude of the autophagy response, such as the size of the sequestering vesicles. Plays particularly a role in pexophagy and nucleophagy.</text>
</comment>
<evidence type="ECO:0000256" key="1">
    <source>
        <dbReference type="ARBA" id="ARBA00006259"/>
    </source>
</evidence>
<dbReference type="InterPro" id="IPR007240">
    <property type="entry name" value="Atg17"/>
</dbReference>
<dbReference type="InterPro" id="IPR045326">
    <property type="entry name" value="ATG17-like_dom"/>
</dbReference>
<comment type="similarity">
    <text evidence="1 6">Belongs to the ATG17 family.</text>
</comment>
<dbReference type="EMBL" id="JARJCW010000003">
    <property type="protein sequence ID" value="KAJ7227103.1"/>
    <property type="molecule type" value="Genomic_DNA"/>
</dbReference>
<protein>
    <recommendedName>
        <fullName evidence="2 6">Autophagy-related protein 17</fullName>
    </recommendedName>
</protein>
<evidence type="ECO:0000256" key="3">
    <source>
        <dbReference type="ARBA" id="ARBA00022490"/>
    </source>
</evidence>
<comment type="caution">
    <text evidence="9">The sequence shown here is derived from an EMBL/GenBank/DDBJ whole genome shotgun (WGS) entry which is preliminary data.</text>
</comment>
<proteinExistence type="inferred from homology"/>
<dbReference type="PANTHER" id="PTHR28005:SF1">
    <property type="entry name" value="AUTOPHAGY-RELATED PROTEIN 17"/>
    <property type="match status" value="1"/>
</dbReference>
<sequence length="491" mass="55398">MSSPPNLARPDQSDFVSSLVLQSTRALHTGQQLCWQANDLSNASAQAIVDVLALDAKVNWITNGVLEQLLLAASIAKTIEEKRARLSRQEWDAVRKKHSDALDDILESLGSRLVPPDFHQHSSASSLFGSQHSEHEDDAQQSVPGSHRHSLSSTVRNSRQDRSTWKTLRDFVDEQAIEDVLEKMENGRTQLDVRRSELYSLFNNVLQDILSKTDEYPEILKTATNNIRESLPDTVPLPLMSKLLATKDETITVMARHLESLAAHYGQMEGALHETEAGEAFSDEDLQAMNRDTQELPSIMNELEECLESINATHELLTNSQENDKKNLAHLHAMLDDLDELGEVMTDMLQTQDVVEGDCDEQLASLQQHLDTVEHLHERYVSYQTAFHKLLLEIARRRQYREAADNIVRGMMSQLHAMTDEESQVRDRFNSEHGAHLPEDICLCIGNSPTRWEVVPWNREEPEVLPEIDPDLIALAKERIASEAANETASV</sequence>
<evidence type="ECO:0000259" key="8">
    <source>
        <dbReference type="Pfam" id="PF04108"/>
    </source>
</evidence>
<feature type="compositionally biased region" description="Polar residues" evidence="7">
    <location>
        <begin position="121"/>
        <end position="131"/>
    </location>
</feature>
<evidence type="ECO:0000256" key="5">
    <source>
        <dbReference type="ARBA" id="ARBA00023136"/>
    </source>
</evidence>
<evidence type="ECO:0000256" key="2">
    <source>
        <dbReference type="ARBA" id="ARBA00013806"/>
    </source>
</evidence>
<evidence type="ECO:0000256" key="7">
    <source>
        <dbReference type="SAM" id="MobiDB-lite"/>
    </source>
</evidence>
<evidence type="ECO:0000313" key="10">
    <source>
        <dbReference type="Proteomes" id="UP001219525"/>
    </source>
</evidence>
<dbReference type="AlphaFoldDB" id="A0AAD6YRH0"/>